<dbReference type="Proteomes" id="UP000239757">
    <property type="component" value="Unassembled WGS sequence"/>
</dbReference>
<feature type="region of interest" description="Disordered" evidence="1">
    <location>
        <begin position="37"/>
        <end position="61"/>
    </location>
</feature>
<feature type="region of interest" description="Disordered" evidence="1">
    <location>
        <begin position="1"/>
        <end position="22"/>
    </location>
</feature>
<feature type="compositionally biased region" description="Polar residues" evidence="1">
    <location>
        <begin position="41"/>
        <end position="52"/>
    </location>
</feature>
<evidence type="ECO:0000313" key="2">
    <source>
        <dbReference type="EMBL" id="PPS18820.1"/>
    </source>
</evidence>
<sequence length="126" mass="13481">MILYIGEEGSQSGSSNDATQTLNDLFGISNNDSLFEGGGSDHSSIGANNDSNAKGEGIGDDVDDQFVNEEVHREDPEHAKLKDFSVVRRSVCRNKYALLTCDKGGKVGCSSSSNKRSGCTARFRAQ</sequence>
<evidence type="ECO:0000256" key="1">
    <source>
        <dbReference type="SAM" id="MobiDB-lite"/>
    </source>
</evidence>
<feature type="region of interest" description="Disordered" evidence="1">
    <location>
        <begin position="106"/>
        <end position="126"/>
    </location>
</feature>
<feature type="compositionally biased region" description="Polar residues" evidence="1">
    <location>
        <begin position="9"/>
        <end position="22"/>
    </location>
</feature>
<gene>
    <name evidence="2" type="ORF">GOBAR_AA01764</name>
</gene>
<name>A0A2P5YTA4_GOSBA</name>
<dbReference type="EMBL" id="KZ662808">
    <property type="protein sequence ID" value="PPS18820.1"/>
    <property type="molecule type" value="Genomic_DNA"/>
</dbReference>
<dbReference type="AlphaFoldDB" id="A0A2P5YTA4"/>
<reference evidence="2 3" key="1">
    <citation type="submission" date="2015-01" db="EMBL/GenBank/DDBJ databases">
        <title>Genome of allotetraploid Gossypium barbadense reveals genomic plasticity and fiber elongation in cotton evolution.</title>
        <authorList>
            <person name="Chen X."/>
            <person name="Liu X."/>
            <person name="Zhao B."/>
            <person name="Zheng H."/>
            <person name="Hu Y."/>
            <person name="Lu G."/>
            <person name="Yang C."/>
            <person name="Chen J."/>
            <person name="Shan C."/>
            <person name="Zhang L."/>
            <person name="Zhou Y."/>
            <person name="Wang L."/>
            <person name="Guo W."/>
            <person name="Bai Y."/>
            <person name="Ruan J."/>
            <person name="Shangguan X."/>
            <person name="Mao Y."/>
            <person name="Jiang J."/>
            <person name="Zhu Y."/>
            <person name="Lei J."/>
            <person name="Kang H."/>
            <person name="Chen S."/>
            <person name="He X."/>
            <person name="Wang R."/>
            <person name="Wang Y."/>
            <person name="Chen J."/>
            <person name="Wang L."/>
            <person name="Yu S."/>
            <person name="Wang B."/>
            <person name="Wei J."/>
            <person name="Song S."/>
            <person name="Lu X."/>
            <person name="Gao Z."/>
            <person name="Gu W."/>
            <person name="Deng X."/>
            <person name="Ma D."/>
            <person name="Wang S."/>
            <person name="Liang W."/>
            <person name="Fang L."/>
            <person name="Cai C."/>
            <person name="Zhu X."/>
            <person name="Zhou B."/>
            <person name="Zhang Y."/>
            <person name="Chen Z."/>
            <person name="Xu S."/>
            <person name="Zhu R."/>
            <person name="Wang S."/>
            <person name="Zhang T."/>
            <person name="Zhao G."/>
        </authorList>
    </citation>
    <scope>NUCLEOTIDE SEQUENCE [LARGE SCALE GENOMIC DNA]</scope>
    <source>
        <strain evidence="3">cv. Xinhai21</strain>
        <tissue evidence="2">Leaf</tissue>
    </source>
</reference>
<proteinExistence type="predicted"/>
<accession>A0A2P5YTA4</accession>
<organism evidence="2 3">
    <name type="scientific">Gossypium barbadense</name>
    <name type="common">Sea Island cotton</name>
    <name type="synonym">Hibiscus barbadensis</name>
    <dbReference type="NCBI Taxonomy" id="3634"/>
    <lineage>
        <taxon>Eukaryota</taxon>
        <taxon>Viridiplantae</taxon>
        <taxon>Streptophyta</taxon>
        <taxon>Embryophyta</taxon>
        <taxon>Tracheophyta</taxon>
        <taxon>Spermatophyta</taxon>
        <taxon>Magnoliopsida</taxon>
        <taxon>eudicotyledons</taxon>
        <taxon>Gunneridae</taxon>
        <taxon>Pentapetalae</taxon>
        <taxon>rosids</taxon>
        <taxon>malvids</taxon>
        <taxon>Malvales</taxon>
        <taxon>Malvaceae</taxon>
        <taxon>Malvoideae</taxon>
        <taxon>Gossypium</taxon>
    </lineage>
</organism>
<evidence type="ECO:0000313" key="3">
    <source>
        <dbReference type="Proteomes" id="UP000239757"/>
    </source>
</evidence>
<protein>
    <submittedName>
        <fullName evidence="2">Uncharacterized protein</fullName>
    </submittedName>
</protein>